<dbReference type="PANTHER" id="PTHR18968">
    <property type="entry name" value="THIAMINE PYROPHOSPHATE ENZYMES"/>
    <property type="match status" value="1"/>
</dbReference>
<gene>
    <name evidence="3" type="ORF">R4Z09_11060</name>
</gene>
<dbReference type="InterPro" id="IPR029061">
    <property type="entry name" value="THDP-binding"/>
</dbReference>
<comment type="similarity">
    <text evidence="1">Belongs to the TPP enzyme family.</text>
</comment>
<dbReference type="RefSeq" id="WP_338452367.1">
    <property type="nucleotide sequence ID" value="NZ_CP137640.1"/>
</dbReference>
<evidence type="ECO:0000313" key="3">
    <source>
        <dbReference type="EMBL" id="WVX83483.1"/>
    </source>
</evidence>
<dbReference type="Proteomes" id="UP001357223">
    <property type="component" value="Chromosome"/>
</dbReference>
<keyword evidence="4" id="KW-1185">Reference proteome</keyword>
<sequence>MVRQWQELFYHGRYSSVKMSSPDFTALAAAYGIEGALANNLDEADSIIQQVFQQNKPLLMVFDSTEEENVYPSSFSKCINF</sequence>
<dbReference type="SUPFAM" id="SSF52518">
    <property type="entry name" value="Thiamin diphosphate-binding fold (THDP-binding)"/>
    <property type="match status" value="1"/>
</dbReference>
<dbReference type="InterPro" id="IPR045229">
    <property type="entry name" value="TPP_enz"/>
</dbReference>
<dbReference type="InterPro" id="IPR011766">
    <property type="entry name" value="TPP_enzyme_TPP-bd"/>
</dbReference>
<evidence type="ECO:0000256" key="1">
    <source>
        <dbReference type="ARBA" id="ARBA00007812"/>
    </source>
</evidence>
<name>A0ABZ2CKC2_9BACI</name>
<dbReference type="EMBL" id="CP137640">
    <property type="protein sequence ID" value="WVX83483.1"/>
    <property type="molecule type" value="Genomic_DNA"/>
</dbReference>
<reference evidence="3 4" key="1">
    <citation type="submission" date="2023-10" db="EMBL/GenBank/DDBJ databases">
        <title>Niallia locisalis sp.nov. isolated from a salt pond sample.</title>
        <authorList>
            <person name="Li X.-J."/>
            <person name="Dong L."/>
        </authorList>
    </citation>
    <scope>NUCLEOTIDE SEQUENCE [LARGE SCALE GENOMIC DNA]</scope>
    <source>
        <strain evidence="3 4">DSM 29761</strain>
    </source>
</reference>
<evidence type="ECO:0000259" key="2">
    <source>
        <dbReference type="Pfam" id="PF02775"/>
    </source>
</evidence>
<feature type="domain" description="Thiamine pyrophosphate enzyme TPP-binding" evidence="2">
    <location>
        <begin position="1"/>
        <end position="60"/>
    </location>
</feature>
<organism evidence="3 4">
    <name type="scientific">Niallia oryzisoli</name>
    <dbReference type="NCBI Taxonomy" id="1737571"/>
    <lineage>
        <taxon>Bacteria</taxon>
        <taxon>Bacillati</taxon>
        <taxon>Bacillota</taxon>
        <taxon>Bacilli</taxon>
        <taxon>Bacillales</taxon>
        <taxon>Bacillaceae</taxon>
        <taxon>Niallia</taxon>
    </lineage>
</organism>
<dbReference type="PANTHER" id="PTHR18968:SF13">
    <property type="entry name" value="ACETOLACTATE SYNTHASE CATALYTIC SUBUNIT, MITOCHONDRIAL"/>
    <property type="match status" value="1"/>
</dbReference>
<dbReference type="Gene3D" id="3.40.50.970">
    <property type="match status" value="1"/>
</dbReference>
<protein>
    <submittedName>
        <fullName evidence="3">Thiamine pyrophosphate-dependent enzyme</fullName>
    </submittedName>
</protein>
<evidence type="ECO:0000313" key="4">
    <source>
        <dbReference type="Proteomes" id="UP001357223"/>
    </source>
</evidence>
<proteinExistence type="inferred from homology"/>
<accession>A0ABZ2CKC2</accession>
<dbReference type="Pfam" id="PF02775">
    <property type="entry name" value="TPP_enzyme_C"/>
    <property type="match status" value="1"/>
</dbReference>